<dbReference type="AlphaFoldDB" id="A0A7W9HG21"/>
<proteinExistence type="predicted"/>
<evidence type="ECO:0000313" key="1">
    <source>
        <dbReference type="EMBL" id="MBB5801339.1"/>
    </source>
</evidence>
<accession>A0A7W9HG21</accession>
<gene>
    <name evidence="1" type="ORF">F4560_001107</name>
</gene>
<evidence type="ECO:0000313" key="2">
    <source>
        <dbReference type="Proteomes" id="UP000552097"/>
    </source>
</evidence>
<name>A0A7W9HG21_9PSEU</name>
<keyword evidence="2" id="KW-1185">Reference proteome</keyword>
<organism evidence="1 2">
    <name type="scientific">Saccharothrix ecbatanensis</name>
    <dbReference type="NCBI Taxonomy" id="1105145"/>
    <lineage>
        <taxon>Bacteria</taxon>
        <taxon>Bacillati</taxon>
        <taxon>Actinomycetota</taxon>
        <taxon>Actinomycetes</taxon>
        <taxon>Pseudonocardiales</taxon>
        <taxon>Pseudonocardiaceae</taxon>
        <taxon>Saccharothrix</taxon>
    </lineage>
</organism>
<protein>
    <submittedName>
        <fullName evidence="1">Uncharacterized protein</fullName>
    </submittedName>
</protein>
<dbReference type="RefSeq" id="WP_184917035.1">
    <property type="nucleotide sequence ID" value="NZ_JACHMO010000001.1"/>
</dbReference>
<dbReference type="EMBL" id="JACHMO010000001">
    <property type="protein sequence ID" value="MBB5801339.1"/>
    <property type="molecule type" value="Genomic_DNA"/>
</dbReference>
<comment type="caution">
    <text evidence="1">The sequence shown here is derived from an EMBL/GenBank/DDBJ whole genome shotgun (WGS) entry which is preliminary data.</text>
</comment>
<sequence>MAEAETLAKYLCTKLDQGYGPGDLMAMYGDVGNNINAKRAFLNISVTAFFPEYGGR</sequence>
<dbReference type="Proteomes" id="UP000552097">
    <property type="component" value="Unassembled WGS sequence"/>
</dbReference>
<reference evidence="1 2" key="1">
    <citation type="submission" date="2020-08" db="EMBL/GenBank/DDBJ databases">
        <title>Sequencing the genomes of 1000 actinobacteria strains.</title>
        <authorList>
            <person name="Klenk H.-P."/>
        </authorList>
    </citation>
    <scope>NUCLEOTIDE SEQUENCE [LARGE SCALE GENOMIC DNA]</scope>
    <source>
        <strain evidence="1 2">DSM 45486</strain>
    </source>
</reference>